<keyword evidence="8" id="KW-1185">Reference proteome</keyword>
<evidence type="ECO:0000256" key="3">
    <source>
        <dbReference type="ARBA" id="ARBA00023125"/>
    </source>
</evidence>
<keyword evidence="3" id="KW-0238">DNA-binding</keyword>
<dbReference type="Pfam" id="PF01479">
    <property type="entry name" value="S4"/>
    <property type="match status" value="1"/>
</dbReference>
<feature type="domain" description="RNA-binding S4" evidence="6">
    <location>
        <begin position="4"/>
        <end position="65"/>
    </location>
</feature>
<dbReference type="SUPFAM" id="SSF55174">
    <property type="entry name" value="Alpha-L RNA-binding motif"/>
    <property type="match status" value="1"/>
</dbReference>
<dbReference type="CDD" id="cd00165">
    <property type="entry name" value="S4"/>
    <property type="match status" value="1"/>
</dbReference>
<dbReference type="InterPro" id="IPR002942">
    <property type="entry name" value="S4_RNA-bd"/>
</dbReference>
<dbReference type="Gene3D" id="3.10.290.10">
    <property type="entry name" value="RNA-binding S4 domain"/>
    <property type="match status" value="1"/>
</dbReference>
<accession>A0ABY5PCJ6</accession>
<dbReference type="PIRSF" id="PIRSF016821">
    <property type="entry name" value="HSP15"/>
    <property type="match status" value="1"/>
</dbReference>
<protein>
    <submittedName>
        <fullName evidence="7">RNA-binding S4 domain-containing protein</fullName>
    </submittedName>
</protein>
<evidence type="ECO:0000256" key="2">
    <source>
        <dbReference type="ARBA" id="ARBA00022884"/>
    </source>
</evidence>
<name>A0ABY5PCJ6_9ACTN</name>
<dbReference type="EMBL" id="CP088295">
    <property type="protein sequence ID" value="UUY02389.1"/>
    <property type="molecule type" value="Genomic_DNA"/>
</dbReference>
<evidence type="ECO:0000313" key="7">
    <source>
        <dbReference type="EMBL" id="UUY02389.1"/>
    </source>
</evidence>
<organism evidence="7 8">
    <name type="scientific">Svornostia abyssi</name>
    <dbReference type="NCBI Taxonomy" id="2898438"/>
    <lineage>
        <taxon>Bacteria</taxon>
        <taxon>Bacillati</taxon>
        <taxon>Actinomycetota</taxon>
        <taxon>Thermoleophilia</taxon>
        <taxon>Solirubrobacterales</taxon>
        <taxon>Baekduiaceae</taxon>
        <taxon>Svornostia</taxon>
    </lineage>
</organism>
<gene>
    <name evidence="7" type="ORF">LRS13_16995</name>
</gene>
<evidence type="ECO:0000256" key="5">
    <source>
        <dbReference type="SAM" id="MobiDB-lite"/>
    </source>
</evidence>
<feature type="region of interest" description="Disordered" evidence="5">
    <location>
        <begin position="79"/>
        <end position="121"/>
    </location>
</feature>
<dbReference type="SMART" id="SM00363">
    <property type="entry name" value="S4"/>
    <property type="match status" value="1"/>
</dbReference>
<feature type="compositionally biased region" description="Basic and acidic residues" evidence="5">
    <location>
        <begin position="111"/>
        <end position="121"/>
    </location>
</feature>
<evidence type="ECO:0000259" key="6">
    <source>
        <dbReference type="SMART" id="SM00363"/>
    </source>
</evidence>
<sequence>MDSTRVDRWLWAVRLYKPRSAATDACKGGHVKVNGKAAKPATLVRIGDRVEAYAGGRERIFEVVKVIEKRVGAPAAAECVVDHSPPPPARTEAPADLFVREPGTGRPTKRDRRELERLRRR</sequence>
<proteinExistence type="inferred from homology"/>
<dbReference type="PROSITE" id="PS50889">
    <property type="entry name" value="S4"/>
    <property type="match status" value="1"/>
</dbReference>
<evidence type="ECO:0000256" key="4">
    <source>
        <dbReference type="PROSITE-ProRule" id="PRU00182"/>
    </source>
</evidence>
<dbReference type="InterPro" id="IPR036986">
    <property type="entry name" value="S4_RNA-bd_sf"/>
</dbReference>
<evidence type="ECO:0000256" key="1">
    <source>
        <dbReference type="ARBA" id="ARBA00008396"/>
    </source>
</evidence>
<keyword evidence="2 4" id="KW-0694">RNA-binding</keyword>
<comment type="similarity">
    <text evidence="1">Belongs to the HSP15 family.</text>
</comment>
<dbReference type="Proteomes" id="UP001058860">
    <property type="component" value="Chromosome"/>
</dbReference>
<evidence type="ECO:0000313" key="8">
    <source>
        <dbReference type="Proteomes" id="UP001058860"/>
    </source>
</evidence>
<dbReference type="InterPro" id="IPR025708">
    <property type="entry name" value="HSP15"/>
</dbReference>
<reference evidence="8" key="1">
    <citation type="submission" date="2021-11" db="EMBL/GenBank/DDBJ databases">
        <title>Cultivation dependent microbiological survey of springs from the worlds oldest radium mine currently devoted to the extraction of radon-saturated water.</title>
        <authorList>
            <person name="Kapinusova G."/>
            <person name="Smrhova T."/>
            <person name="Strejcek M."/>
            <person name="Suman J."/>
            <person name="Jani K."/>
            <person name="Pajer P."/>
            <person name="Uhlik O."/>
        </authorList>
    </citation>
    <scope>NUCLEOTIDE SEQUENCE [LARGE SCALE GENOMIC DNA]</scope>
    <source>
        <strain evidence="8">J379</strain>
    </source>
</reference>